<evidence type="ECO:0000313" key="3">
    <source>
        <dbReference type="Proteomes" id="UP000295252"/>
    </source>
</evidence>
<proteinExistence type="predicted"/>
<dbReference type="Gramene" id="CDP16067">
    <property type="protein sequence ID" value="CDP16067"/>
    <property type="gene ID" value="GSCOC_T00017077001"/>
</dbReference>
<sequence length="90" mass="10454">MGWPTPNTYCLVSNILYKFQWWPLGVDGKLLLAILTWLPTIYHWSSNWMCSMLQDQLRSWNLVGNDCPSFSAITHAVYPCCKNKLDLRGM</sequence>
<protein>
    <submittedName>
        <fullName evidence="2">Uncharacterized protein</fullName>
    </submittedName>
</protein>
<dbReference type="EMBL" id="HG739199">
    <property type="protein sequence ID" value="CDP16067.1"/>
    <property type="molecule type" value="Genomic_DNA"/>
</dbReference>
<evidence type="ECO:0000256" key="1">
    <source>
        <dbReference type="SAM" id="Phobius"/>
    </source>
</evidence>
<reference evidence="3" key="1">
    <citation type="journal article" date="2014" name="Science">
        <title>The coffee genome provides insight into the convergent evolution of caffeine biosynthesis.</title>
        <authorList>
            <person name="Denoeud F."/>
            <person name="Carretero-Paulet L."/>
            <person name="Dereeper A."/>
            <person name="Droc G."/>
            <person name="Guyot R."/>
            <person name="Pietrella M."/>
            <person name="Zheng C."/>
            <person name="Alberti A."/>
            <person name="Anthony F."/>
            <person name="Aprea G."/>
            <person name="Aury J.M."/>
            <person name="Bento P."/>
            <person name="Bernard M."/>
            <person name="Bocs S."/>
            <person name="Campa C."/>
            <person name="Cenci A."/>
            <person name="Combes M.C."/>
            <person name="Crouzillat D."/>
            <person name="Da Silva C."/>
            <person name="Daddiego L."/>
            <person name="De Bellis F."/>
            <person name="Dussert S."/>
            <person name="Garsmeur O."/>
            <person name="Gayraud T."/>
            <person name="Guignon V."/>
            <person name="Jahn K."/>
            <person name="Jamilloux V."/>
            <person name="Joet T."/>
            <person name="Labadie K."/>
            <person name="Lan T."/>
            <person name="Leclercq J."/>
            <person name="Lepelley M."/>
            <person name="Leroy T."/>
            <person name="Li L.T."/>
            <person name="Librado P."/>
            <person name="Lopez L."/>
            <person name="Munoz A."/>
            <person name="Noel B."/>
            <person name="Pallavicini A."/>
            <person name="Perrotta G."/>
            <person name="Poncet V."/>
            <person name="Pot D."/>
            <person name="Priyono X."/>
            <person name="Rigoreau M."/>
            <person name="Rouard M."/>
            <person name="Rozas J."/>
            <person name="Tranchant-Dubreuil C."/>
            <person name="VanBuren R."/>
            <person name="Zhang Q."/>
            <person name="Andrade A.C."/>
            <person name="Argout X."/>
            <person name="Bertrand B."/>
            <person name="de Kochko A."/>
            <person name="Graziosi G."/>
            <person name="Henry R.J."/>
            <person name="Jayarama X."/>
            <person name="Ming R."/>
            <person name="Nagai C."/>
            <person name="Rounsley S."/>
            <person name="Sankoff D."/>
            <person name="Giuliano G."/>
            <person name="Albert V.A."/>
            <person name="Wincker P."/>
            <person name="Lashermes P."/>
        </authorList>
    </citation>
    <scope>NUCLEOTIDE SEQUENCE [LARGE SCALE GENOMIC DNA]</scope>
    <source>
        <strain evidence="3">cv. DH200-94</strain>
    </source>
</reference>
<keyword evidence="3" id="KW-1185">Reference proteome</keyword>
<dbReference type="InParanoid" id="A0A068V672"/>
<feature type="transmembrane region" description="Helical" evidence="1">
    <location>
        <begin position="20"/>
        <end position="42"/>
    </location>
</feature>
<accession>A0A068V672</accession>
<keyword evidence="1" id="KW-0812">Transmembrane</keyword>
<organism evidence="2 3">
    <name type="scientific">Coffea canephora</name>
    <name type="common">Robusta coffee</name>
    <dbReference type="NCBI Taxonomy" id="49390"/>
    <lineage>
        <taxon>Eukaryota</taxon>
        <taxon>Viridiplantae</taxon>
        <taxon>Streptophyta</taxon>
        <taxon>Embryophyta</taxon>
        <taxon>Tracheophyta</taxon>
        <taxon>Spermatophyta</taxon>
        <taxon>Magnoliopsida</taxon>
        <taxon>eudicotyledons</taxon>
        <taxon>Gunneridae</taxon>
        <taxon>Pentapetalae</taxon>
        <taxon>asterids</taxon>
        <taxon>lamiids</taxon>
        <taxon>Gentianales</taxon>
        <taxon>Rubiaceae</taxon>
        <taxon>Ixoroideae</taxon>
        <taxon>Gardenieae complex</taxon>
        <taxon>Bertiereae - Coffeeae clade</taxon>
        <taxon>Coffeeae</taxon>
        <taxon>Coffea</taxon>
    </lineage>
</organism>
<dbReference type="Proteomes" id="UP000295252">
    <property type="component" value="Chromosome VII"/>
</dbReference>
<keyword evidence="1" id="KW-1133">Transmembrane helix</keyword>
<name>A0A068V672_COFCA</name>
<dbReference type="AlphaFoldDB" id="A0A068V672"/>
<gene>
    <name evidence="2" type="ORF">GSCOC_T00017077001</name>
</gene>
<evidence type="ECO:0000313" key="2">
    <source>
        <dbReference type="EMBL" id="CDP16067.1"/>
    </source>
</evidence>
<keyword evidence="1" id="KW-0472">Membrane</keyword>